<evidence type="ECO:0000313" key="2">
    <source>
        <dbReference type="Proteomes" id="UP000199679"/>
    </source>
</evidence>
<dbReference type="STRING" id="652787.SAMN05216490_4777"/>
<organism evidence="1 2">
    <name type="scientific">Mucilaginibacter mallensis</name>
    <dbReference type="NCBI Taxonomy" id="652787"/>
    <lineage>
        <taxon>Bacteria</taxon>
        <taxon>Pseudomonadati</taxon>
        <taxon>Bacteroidota</taxon>
        <taxon>Sphingobacteriia</taxon>
        <taxon>Sphingobacteriales</taxon>
        <taxon>Sphingobacteriaceae</taxon>
        <taxon>Mucilaginibacter</taxon>
    </lineage>
</organism>
<proteinExistence type="predicted"/>
<dbReference type="Gene3D" id="2.60.40.10">
    <property type="entry name" value="Immunoglobulins"/>
    <property type="match status" value="3"/>
</dbReference>
<keyword evidence="2" id="KW-1185">Reference proteome</keyword>
<gene>
    <name evidence="1" type="ORF">SAMN05216490_4777</name>
</gene>
<name>A0A1H2CA76_MUCMA</name>
<dbReference type="InterPro" id="IPR013783">
    <property type="entry name" value="Ig-like_fold"/>
</dbReference>
<dbReference type="OrthoDB" id="1121506at2"/>
<dbReference type="InterPro" id="IPR036116">
    <property type="entry name" value="FN3_sf"/>
</dbReference>
<dbReference type="SUPFAM" id="SSF49265">
    <property type="entry name" value="Fibronectin type III"/>
    <property type="match status" value="1"/>
</dbReference>
<dbReference type="EMBL" id="LT629740">
    <property type="protein sequence ID" value="SDT67274.1"/>
    <property type="molecule type" value="Genomic_DNA"/>
</dbReference>
<dbReference type="AlphaFoldDB" id="A0A1H2CA76"/>
<sequence length="318" mass="35105">MKFKPTLYLFLTISIMQVLYSCQDIIEPSISKSNLQLEAPTDQYISPSYAINFWWDAVDHAISYHLQVVSRTFASPGGLVLDTIVSTNKFTANLNPGSYQWRVMAENGSSQTAYANPRTLTVAASSIKQQAVLLTSPANNYLTNQTTVALSWGALYGATKYQLQVDTNSFTDTTKLVYNKVIATQQLNFTFPKNQTYQWRVRAENDTAYSVWSLSNTVTFDNIPPAQVVLSSPANSITVSSPVNLQWTGVSGSKSYKVYVFKSDSTTSYNSTFPVSVNTTDYNFTLGASGDKIYWKVSAVDAAGNEGTTSVLRSFVLQ</sequence>
<evidence type="ECO:0000313" key="1">
    <source>
        <dbReference type="EMBL" id="SDT67274.1"/>
    </source>
</evidence>
<dbReference type="PROSITE" id="PS51257">
    <property type="entry name" value="PROKAR_LIPOPROTEIN"/>
    <property type="match status" value="1"/>
</dbReference>
<protein>
    <recommendedName>
        <fullName evidence="3">Fibronectin type-III domain-containing protein</fullName>
    </recommendedName>
</protein>
<dbReference type="Proteomes" id="UP000199679">
    <property type="component" value="Chromosome I"/>
</dbReference>
<reference evidence="1 2" key="1">
    <citation type="submission" date="2016-10" db="EMBL/GenBank/DDBJ databases">
        <authorList>
            <person name="de Groot N.N."/>
        </authorList>
    </citation>
    <scope>NUCLEOTIDE SEQUENCE [LARGE SCALE GENOMIC DNA]</scope>
    <source>
        <strain evidence="1 2">MP1X4</strain>
    </source>
</reference>
<evidence type="ECO:0008006" key="3">
    <source>
        <dbReference type="Google" id="ProtNLM"/>
    </source>
</evidence>
<dbReference type="RefSeq" id="WP_091379247.1">
    <property type="nucleotide sequence ID" value="NZ_LT629740.1"/>
</dbReference>
<accession>A0A1H2CA76</accession>